<dbReference type="OMA" id="KLFYCNP"/>
<dbReference type="AlphaFoldDB" id="A0A3P6SPE9"/>
<organism evidence="2 3">
    <name type="scientific">Litomosoides sigmodontis</name>
    <name type="common">Filarial nematode worm</name>
    <dbReference type="NCBI Taxonomy" id="42156"/>
    <lineage>
        <taxon>Eukaryota</taxon>
        <taxon>Metazoa</taxon>
        <taxon>Ecdysozoa</taxon>
        <taxon>Nematoda</taxon>
        <taxon>Chromadorea</taxon>
        <taxon>Rhabditida</taxon>
        <taxon>Spirurina</taxon>
        <taxon>Spiruromorpha</taxon>
        <taxon>Filarioidea</taxon>
        <taxon>Onchocercidae</taxon>
        <taxon>Litomosoides</taxon>
    </lineage>
</organism>
<dbReference type="EMBL" id="UYRX01000109">
    <property type="protein sequence ID" value="VDK74237.1"/>
    <property type="molecule type" value="Genomic_DNA"/>
</dbReference>
<dbReference type="Proteomes" id="UP000277928">
    <property type="component" value="Unassembled WGS sequence"/>
</dbReference>
<reference evidence="2 3" key="1">
    <citation type="submission" date="2018-08" db="EMBL/GenBank/DDBJ databases">
        <authorList>
            <person name="Laetsch R D."/>
            <person name="Stevens L."/>
            <person name="Kumar S."/>
            <person name="Blaxter L. M."/>
        </authorList>
    </citation>
    <scope>NUCLEOTIDE SEQUENCE [LARGE SCALE GENOMIC DNA]</scope>
</reference>
<evidence type="ECO:0000313" key="2">
    <source>
        <dbReference type="EMBL" id="VDK74237.1"/>
    </source>
</evidence>
<evidence type="ECO:0000313" key="3">
    <source>
        <dbReference type="Proteomes" id="UP000277928"/>
    </source>
</evidence>
<proteinExistence type="predicted"/>
<accession>A0A3P6SPE9</accession>
<evidence type="ECO:0000256" key="1">
    <source>
        <dbReference type="SAM" id="Phobius"/>
    </source>
</evidence>
<sequence>MLHLSIAVQTEDCNIGNYFNSTNDSSTIIGVTSACTIFAVPHWLIANSNFLRELKLIDSDRRKICHGVNVHILKNGQVIVLFVPQARLAVVVSCAWKFSGKLFYCNPENSQVLFVHEQRKACTNLIQFPIGFSFFCAVSDNLLEKITYFGGKRRVKLIRTKSSSLFLRENSNIVLITNDTSDRAGFYEMHIFDNVYVEQLTNNENKGKAIIGLLEPRKYAVKFMEKKLKNISVQHNLPDYVTMHQTTMNQTKWYCIARFDESDYLDAKRYKKPYFMKFMLMLYKSIAESRKRTNIFKEPVIGYGVADYEAHYKYNVTVAILMIPVLTVLSAVVTLICWCK</sequence>
<keyword evidence="1" id="KW-0812">Transmembrane</keyword>
<keyword evidence="3" id="KW-1185">Reference proteome</keyword>
<keyword evidence="1" id="KW-1133">Transmembrane helix</keyword>
<protein>
    <submittedName>
        <fullName evidence="2">Uncharacterized protein</fullName>
    </submittedName>
</protein>
<feature type="transmembrane region" description="Helical" evidence="1">
    <location>
        <begin position="318"/>
        <end position="339"/>
    </location>
</feature>
<keyword evidence="1" id="KW-0472">Membrane</keyword>
<dbReference type="OrthoDB" id="5823559at2759"/>
<name>A0A3P6SPE9_LITSI</name>
<gene>
    <name evidence="2" type="ORF">NLS_LOCUS2395</name>
</gene>